<comment type="caution">
    <text evidence="1">The sequence shown here is derived from an EMBL/GenBank/DDBJ whole genome shotgun (WGS) entry which is preliminary data.</text>
</comment>
<name>W1J2P0_9GAMM</name>
<dbReference type="STRING" id="1427518.XSR1_60054"/>
<dbReference type="EMBL" id="CBXF010000121">
    <property type="protein sequence ID" value="CDL85007.1"/>
    <property type="molecule type" value="Genomic_DNA"/>
</dbReference>
<evidence type="ECO:0000313" key="1">
    <source>
        <dbReference type="EMBL" id="CDL85007.1"/>
    </source>
</evidence>
<keyword evidence="2" id="KW-1185">Reference proteome</keyword>
<proteinExistence type="predicted"/>
<reference evidence="1" key="1">
    <citation type="submission" date="2013-11" db="EMBL/GenBank/DDBJ databases">
        <title>Draft genome sequence and annotation of the entomopathogenic bacteria, Xenorhabdus cabanillasi strain JM26 and Xenorhabdus szentirmai strain DSM 16338.</title>
        <authorList>
            <person name="Gualtieri M."/>
            <person name="Ogier J.C."/>
            <person name="Pages S."/>
            <person name="Givaudan A."/>
            <person name="Gaudriault S."/>
        </authorList>
    </citation>
    <scope>NUCLEOTIDE SEQUENCE [LARGE SCALE GENOMIC DNA]</scope>
    <source>
        <strain evidence="1">DSM 16338</strain>
    </source>
</reference>
<organism evidence="1 2">
    <name type="scientific">Xenorhabdus szentirmaii DSM 16338</name>
    <dbReference type="NCBI Taxonomy" id="1427518"/>
    <lineage>
        <taxon>Bacteria</taxon>
        <taxon>Pseudomonadati</taxon>
        <taxon>Pseudomonadota</taxon>
        <taxon>Gammaproteobacteria</taxon>
        <taxon>Enterobacterales</taxon>
        <taxon>Morganellaceae</taxon>
        <taxon>Xenorhabdus</taxon>
    </lineage>
</organism>
<dbReference type="Proteomes" id="UP000019202">
    <property type="component" value="Unassembled WGS sequence"/>
</dbReference>
<sequence>MLPGAGHIHTAAGYGEWKEGEKLINERSDNGLIPNHN</sequence>
<evidence type="ECO:0000313" key="2">
    <source>
        <dbReference type="Proteomes" id="UP000019202"/>
    </source>
</evidence>
<accession>W1J2P0</accession>
<gene>
    <name evidence="1" type="ORF">XSR1_60054</name>
</gene>
<protein>
    <submittedName>
        <fullName evidence="1">Uncharacterized protein</fullName>
    </submittedName>
</protein>
<dbReference type="AlphaFoldDB" id="W1J2P0"/>